<gene>
    <name evidence="9" type="ORF">BN1224_CV15_B_04760</name>
    <name evidence="11" type="ORF">BN1224_GiD_A_05480</name>
    <name evidence="12" type="ORF">BN1224_H12_EF_00020</name>
    <name evidence="13" type="ORF">BN1224_MUL2216_F_00690</name>
    <name evidence="14" type="ORF">BN1224_Panola_H_00430</name>
    <name evidence="16" type="ORF">BN1224_PB1_B_05350</name>
    <name evidence="15" type="ORF">BN1224_U1271_C_03780</name>
    <name evidence="17" type="ORF">BN1224_UZG1_A_05480</name>
    <name evidence="18" type="ORF">BN1224_Wien2_G_01730</name>
    <name evidence="19" type="ORF">BN1224_YK41_BQ_00050</name>
    <name evidence="10" type="ORF">CWL029c_D_00550</name>
</gene>
<dbReference type="GO" id="GO:1901135">
    <property type="term" value="P:carbohydrate derivative metabolic process"/>
    <property type="evidence" value="ECO:0007669"/>
    <property type="project" value="InterPro"/>
</dbReference>
<evidence type="ECO:0000313" key="11">
    <source>
        <dbReference type="EMBL" id="CRI41547.1"/>
    </source>
</evidence>
<comment type="similarity">
    <text evidence="1 4">Belongs to the SIS family. GutQ/KpsF subfamily.</text>
</comment>
<dbReference type="EMBL" id="LN847185">
    <property type="protein sequence ID" value="CRI43774.1"/>
    <property type="molecule type" value="Genomic_DNA"/>
</dbReference>
<dbReference type="SUPFAM" id="SSF53697">
    <property type="entry name" value="SIS domain"/>
    <property type="match status" value="1"/>
</dbReference>
<evidence type="ECO:0000313" key="9">
    <source>
        <dbReference type="EMBL" id="CRI38153.1"/>
    </source>
</evidence>
<evidence type="ECO:0000313" key="14">
    <source>
        <dbReference type="EMBL" id="CRI47145.1"/>
    </source>
</evidence>
<evidence type="ECO:0000313" key="17">
    <source>
        <dbReference type="EMBL" id="CRI51693.1"/>
    </source>
</evidence>
<feature type="site" description="Catalytically relevant" evidence="5">
    <location>
        <position position="55"/>
    </location>
</feature>
<evidence type="ECO:0000313" key="10">
    <source>
        <dbReference type="EMBL" id="CRI40418.1"/>
    </source>
</evidence>
<dbReference type="OrthoDB" id="9762536at2"/>
<dbReference type="InterPro" id="IPR046342">
    <property type="entry name" value="CBS_dom_sf"/>
</dbReference>
<evidence type="ECO:0000313" key="15">
    <source>
        <dbReference type="EMBL" id="CRI49438.1"/>
    </source>
</evidence>
<dbReference type="Pfam" id="PF01380">
    <property type="entry name" value="SIS"/>
    <property type="match status" value="1"/>
</dbReference>
<dbReference type="InterPro" id="IPR035474">
    <property type="entry name" value="SIS_Kpsf"/>
</dbReference>
<dbReference type="InterPro" id="IPR004800">
    <property type="entry name" value="KdsD/KpsF-type"/>
</dbReference>
<dbReference type="EMBL" id="LN847244">
    <property type="protein sequence ID" value="CRI49438.1"/>
    <property type="molecule type" value="Genomic_DNA"/>
</dbReference>
<dbReference type="SMR" id="A0A0F7WI20"/>
<sequence length="329" mass="35650">MPSPMISTDVCQDILGKQKEAVDFFFQAFQPKEAMQLAEKILGHSGWVFFSGVGKSGCVARKLVATLQSLSERALFFSPVDLLHGDLGLVSPGDIVCLFSKSGETQELLDTVPHLKSRRAILVAITSMPYSNLAALSDLVVILPSVAELDPFNLIPTNSTTCQMIFGDFLAMLLFHSRGVSLSTYGKNHPSGQVGMKANGKVKDFMFPKTEVPFCHLGDKVSFSLEVFSAYGCGCVCIVDPQFRLMGIFTDGDLRRSLASYGGEVLSLSLEKVMTANPRCITEDSDIAIALQLMESSSPVAVLPVLDNEENRHVTGLLHMHTLAKAGLL</sequence>
<dbReference type="EMBL" id="LN849042">
    <property type="protein sequence ID" value="CRI73187.1"/>
    <property type="molecule type" value="Genomic_DNA"/>
</dbReference>
<evidence type="ECO:0000259" key="8">
    <source>
        <dbReference type="PROSITE" id="PS51464"/>
    </source>
</evidence>
<dbReference type="EMBL" id="LN847245">
    <property type="protein sequence ID" value="CRI51693.1"/>
    <property type="molecule type" value="Genomic_DNA"/>
</dbReference>
<evidence type="ECO:0000259" key="7">
    <source>
        <dbReference type="PROSITE" id="PS51371"/>
    </source>
</evidence>
<evidence type="ECO:0000256" key="3">
    <source>
        <dbReference type="ARBA" id="ARBA00023122"/>
    </source>
</evidence>
<dbReference type="InterPro" id="IPR000644">
    <property type="entry name" value="CBS_dom"/>
</dbReference>
<evidence type="ECO:0000256" key="4">
    <source>
        <dbReference type="PIRNR" id="PIRNR004692"/>
    </source>
</evidence>
<dbReference type="PROSITE" id="PS51464">
    <property type="entry name" value="SIS"/>
    <property type="match status" value="1"/>
</dbReference>
<evidence type="ECO:0000313" key="13">
    <source>
        <dbReference type="EMBL" id="CRI46014.1"/>
    </source>
</evidence>
<dbReference type="CDD" id="cd05014">
    <property type="entry name" value="SIS_Kpsf"/>
    <property type="match status" value="1"/>
</dbReference>
<dbReference type="RefSeq" id="WP_010883164.1">
    <property type="nucleotide sequence ID" value="NZ_CP160064.1"/>
</dbReference>
<dbReference type="EMBL" id="LN847227">
    <property type="protein sequence ID" value="CRI46014.1"/>
    <property type="molecule type" value="Genomic_DNA"/>
</dbReference>
<keyword evidence="3 6" id="KW-0129">CBS domain</keyword>
<dbReference type="GO" id="GO:0097367">
    <property type="term" value="F:carbohydrate derivative binding"/>
    <property type="evidence" value="ECO:0007669"/>
    <property type="project" value="InterPro"/>
</dbReference>
<feature type="site" description="Catalytically relevant" evidence="5">
    <location>
        <position position="107"/>
    </location>
</feature>
<name>A0A0F7WI20_CHLPN</name>
<dbReference type="Gene3D" id="3.10.580.10">
    <property type="entry name" value="CBS-domain"/>
    <property type="match status" value="1"/>
</dbReference>
<evidence type="ECO:0000313" key="19">
    <source>
        <dbReference type="EMBL" id="CRI73187.1"/>
    </source>
</evidence>
<dbReference type="PATRIC" id="fig|83558.13.peg.562"/>
<dbReference type="GeneID" id="45050568"/>
<feature type="site" description="Catalytically relevant" evidence="5">
    <location>
        <position position="189"/>
    </location>
</feature>
<keyword evidence="2" id="KW-0677">Repeat</keyword>
<evidence type="ECO:0000256" key="1">
    <source>
        <dbReference type="ARBA" id="ARBA00008165"/>
    </source>
</evidence>
<dbReference type="EMBL" id="LN847254">
    <property type="protein sequence ID" value="CRI53117.1"/>
    <property type="molecule type" value="Genomic_DNA"/>
</dbReference>
<evidence type="ECO:0000313" key="12">
    <source>
        <dbReference type="EMBL" id="CRI43774.1"/>
    </source>
</evidence>
<reference evidence="16" key="1">
    <citation type="submission" date="2015-05" db="EMBL/GenBank/DDBJ databases">
        <authorList>
            <person name="Rattei Thomas"/>
        </authorList>
    </citation>
    <scope>NUCLEOTIDE SEQUENCE</scope>
    <source>
        <strain evidence="9">CV15</strain>
        <strain evidence="10">CWL029c</strain>
        <strain evidence="11">GiD</strain>
        <strain evidence="12">H12</strain>
        <strain evidence="13">MUL2216</strain>
        <strain evidence="14">Panola</strain>
        <strain evidence="16">PB1</strain>
        <strain evidence="15">U1271</strain>
        <strain evidence="17">UZG1</strain>
        <strain evidence="18">Wien2</strain>
        <strain evidence="19">YK41</strain>
    </source>
</reference>
<evidence type="ECO:0000256" key="2">
    <source>
        <dbReference type="ARBA" id="ARBA00022737"/>
    </source>
</evidence>
<evidence type="ECO:0000256" key="6">
    <source>
        <dbReference type="PROSITE-ProRule" id="PRU00703"/>
    </source>
</evidence>
<proteinExistence type="inferred from homology"/>
<dbReference type="GO" id="GO:0005975">
    <property type="term" value="P:carbohydrate metabolic process"/>
    <property type="evidence" value="ECO:0007669"/>
    <property type="project" value="InterPro"/>
</dbReference>
<feature type="domain" description="CBS" evidence="7">
    <location>
        <begin position="274"/>
        <end position="329"/>
    </location>
</feature>
<dbReference type="PANTHER" id="PTHR47476:SF2">
    <property type="entry name" value="ARABINOSE 5-PHOSPHATE ISOMERASE-RELATED"/>
    <property type="match status" value="1"/>
</dbReference>
<dbReference type="SMART" id="SM00116">
    <property type="entry name" value="CBS"/>
    <property type="match status" value="2"/>
</dbReference>
<evidence type="ECO:0000256" key="5">
    <source>
        <dbReference type="PIRSR" id="PIRSR004692-3"/>
    </source>
</evidence>
<evidence type="ECO:0000313" key="18">
    <source>
        <dbReference type="EMBL" id="CRI53117.1"/>
    </source>
</evidence>
<dbReference type="EMBL" id="LN846998">
    <property type="protein sequence ID" value="CRI38153.1"/>
    <property type="molecule type" value="Genomic_DNA"/>
</dbReference>
<organism evidence="16">
    <name type="scientific">Chlamydia pneumoniae</name>
    <name type="common">Chlamydophila pneumoniae</name>
    <dbReference type="NCBI Taxonomy" id="83558"/>
    <lineage>
        <taxon>Bacteria</taxon>
        <taxon>Pseudomonadati</taxon>
        <taxon>Chlamydiota</taxon>
        <taxon>Chlamydiia</taxon>
        <taxon>Chlamydiales</taxon>
        <taxon>Chlamydiaceae</taxon>
        <taxon>Chlamydia/Chlamydophila group</taxon>
        <taxon>Chlamydia</taxon>
    </lineage>
</organism>
<feature type="domain" description="SIS" evidence="8">
    <location>
        <begin position="37"/>
        <end position="180"/>
    </location>
</feature>
<dbReference type="CDD" id="cd04604">
    <property type="entry name" value="CBS_pair_SIS_assoc"/>
    <property type="match status" value="1"/>
</dbReference>
<dbReference type="EMBL" id="LN847008">
    <property type="protein sequence ID" value="CRI41547.1"/>
    <property type="molecule type" value="Genomic_DNA"/>
</dbReference>
<dbReference type="EMBL" id="LN847233">
    <property type="protein sequence ID" value="CRI47145.1"/>
    <property type="molecule type" value="Genomic_DNA"/>
</dbReference>
<evidence type="ECO:0000313" key="16">
    <source>
        <dbReference type="EMBL" id="CRI50566.1"/>
    </source>
</evidence>
<accession>A0A0F7WI20</accession>
<dbReference type="EMBL" id="LN847004">
    <property type="protein sequence ID" value="CRI40418.1"/>
    <property type="molecule type" value="Genomic_DNA"/>
</dbReference>
<dbReference type="PANTHER" id="PTHR47476">
    <property type="match status" value="1"/>
</dbReference>
<protein>
    <submittedName>
        <fullName evidence="16">Uncharacterized protein CPn_0526/CP_0226/CPj0526/CpB0547</fullName>
    </submittedName>
</protein>
<dbReference type="PIRSF" id="PIRSF004692">
    <property type="entry name" value="KdsD_KpsF"/>
    <property type="match status" value="1"/>
</dbReference>
<feature type="site" description="Catalytically relevant" evidence="5">
    <location>
        <position position="148"/>
    </location>
</feature>
<dbReference type="GO" id="GO:0016853">
    <property type="term" value="F:isomerase activity"/>
    <property type="evidence" value="ECO:0007669"/>
    <property type="project" value="InterPro"/>
</dbReference>
<dbReference type="InterPro" id="IPR046348">
    <property type="entry name" value="SIS_dom_sf"/>
</dbReference>
<feature type="domain" description="CBS" evidence="7">
    <location>
        <begin position="206"/>
        <end position="265"/>
    </location>
</feature>
<dbReference type="Pfam" id="PF00571">
    <property type="entry name" value="CBS"/>
    <property type="match status" value="2"/>
</dbReference>
<dbReference type="PROSITE" id="PS51371">
    <property type="entry name" value="CBS"/>
    <property type="match status" value="2"/>
</dbReference>
<dbReference type="AlphaFoldDB" id="A0A0F7WI20"/>
<dbReference type="EMBL" id="LN847240">
    <property type="protein sequence ID" value="CRI50566.1"/>
    <property type="molecule type" value="Genomic_DNA"/>
</dbReference>
<dbReference type="Gene3D" id="3.40.50.10490">
    <property type="entry name" value="Glucose-6-phosphate isomerase like protein, domain 1"/>
    <property type="match status" value="1"/>
</dbReference>
<dbReference type="InterPro" id="IPR001347">
    <property type="entry name" value="SIS_dom"/>
</dbReference>